<dbReference type="AlphaFoldDB" id="A0AAP0HRP4"/>
<organism evidence="1 2">
    <name type="scientific">Stephania cephalantha</name>
    <dbReference type="NCBI Taxonomy" id="152367"/>
    <lineage>
        <taxon>Eukaryota</taxon>
        <taxon>Viridiplantae</taxon>
        <taxon>Streptophyta</taxon>
        <taxon>Embryophyta</taxon>
        <taxon>Tracheophyta</taxon>
        <taxon>Spermatophyta</taxon>
        <taxon>Magnoliopsida</taxon>
        <taxon>Ranunculales</taxon>
        <taxon>Menispermaceae</taxon>
        <taxon>Menispermoideae</taxon>
        <taxon>Cissampelideae</taxon>
        <taxon>Stephania</taxon>
    </lineage>
</organism>
<proteinExistence type="predicted"/>
<protein>
    <submittedName>
        <fullName evidence="1">Uncharacterized protein</fullName>
    </submittedName>
</protein>
<evidence type="ECO:0000313" key="1">
    <source>
        <dbReference type="EMBL" id="KAK9094096.1"/>
    </source>
</evidence>
<reference evidence="1 2" key="1">
    <citation type="submission" date="2024-01" db="EMBL/GenBank/DDBJ databases">
        <title>Genome assemblies of Stephania.</title>
        <authorList>
            <person name="Yang L."/>
        </authorList>
    </citation>
    <scope>NUCLEOTIDE SEQUENCE [LARGE SCALE GENOMIC DNA]</scope>
    <source>
        <strain evidence="1">JXDWG</strain>
        <tissue evidence="1">Leaf</tissue>
    </source>
</reference>
<dbReference type="EMBL" id="JBBNAG010000011">
    <property type="protein sequence ID" value="KAK9094096.1"/>
    <property type="molecule type" value="Genomic_DNA"/>
</dbReference>
<gene>
    <name evidence="1" type="ORF">Scep_025565</name>
</gene>
<sequence length="84" mass="9645">MSPPPPHLFSTFFQIKTTYHSQSIHSKNLQSFPLKKTHPNSSNLFNFHISSTTNLETPHDLITPEEIHVEIPLKKLFVPPEVDI</sequence>
<name>A0AAP0HRP4_9MAGN</name>
<keyword evidence="2" id="KW-1185">Reference proteome</keyword>
<accession>A0AAP0HRP4</accession>
<dbReference type="Proteomes" id="UP001419268">
    <property type="component" value="Unassembled WGS sequence"/>
</dbReference>
<evidence type="ECO:0000313" key="2">
    <source>
        <dbReference type="Proteomes" id="UP001419268"/>
    </source>
</evidence>
<comment type="caution">
    <text evidence="1">The sequence shown here is derived from an EMBL/GenBank/DDBJ whole genome shotgun (WGS) entry which is preliminary data.</text>
</comment>